<keyword evidence="1" id="KW-0479">Metal-binding</keyword>
<organism evidence="4 5">
    <name type="scientific">Mytilus edulis</name>
    <name type="common">Blue mussel</name>
    <dbReference type="NCBI Taxonomy" id="6550"/>
    <lineage>
        <taxon>Eukaryota</taxon>
        <taxon>Metazoa</taxon>
        <taxon>Spiralia</taxon>
        <taxon>Lophotrochozoa</taxon>
        <taxon>Mollusca</taxon>
        <taxon>Bivalvia</taxon>
        <taxon>Autobranchia</taxon>
        <taxon>Pteriomorphia</taxon>
        <taxon>Mytilida</taxon>
        <taxon>Mytiloidea</taxon>
        <taxon>Mytilidae</taxon>
        <taxon>Mytilinae</taxon>
        <taxon>Mytilus</taxon>
    </lineage>
</organism>
<comment type="caution">
    <text evidence="4">The sequence shown here is derived from an EMBL/GenBank/DDBJ whole genome shotgun (WGS) entry which is preliminary data.</text>
</comment>
<protein>
    <recommendedName>
        <fullName evidence="3">B box-type domain-containing protein</fullName>
    </recommendedName>
</protein>
<dbReference type="CDD" id="cd19757">
    <property type="entry name" value="Bbox1"/>
    <property type="match status" value="1"/>
</dbReference>
<dbReference type="InterPro" id="IPR011044">
    <property type="entry name" value="Quino_amine_DH_bsu"/>
</dbReference>
<accession>A0A8S3QAP8</accession>
<gene>
    <name evidence="4" type="ORF">MEDL_7676</name>
</gene>
<dbReference type="AlphaFoldDB" id="A0A8S3QAP8"/>
<dbReference type="OrthoDB" id="6094186at2759"/>
<evidence type="ECO:0000259" key="3">
    <source>
        <dbReference type="PROSITE" id="PS50119"/>
    </source>
</evidence>
<keyword evidence="5" id="KW-1185">Reference proteome</keyword>
<keyword evidence="2" id="KW-0175">Coiled coil</keyword>
<proteinExistence type="predicted"/>
<feature type="domain" description="B box-type" evidence="3">
    <location>
        <begin position="1"/>
        <end position="51"/>
    </location>
</feature>
<name>A0A8S3QAP8_MYTED</name>
<keyword evidence="1" id="KW-0862">Zinc</keyword>
<reference evidence="4" key="1">
    <citation type="submission" date="2021-03" db="EMBL/GenBank/DDBJ databases">
        <authorList>
            <person name="Bekaert M."/>
        </authorList>
    </citation>
    <scope>NUCLEOTIDE SEQUENCE</scope>
</reference>
<dbReference type="GO" id="GO:0008270">
    <property type="term" value="F:zinc ion binding"/>
    <property type="evidence" value="ECO:0007669"/>
    <property type="project" value="UniProtKB-KW"/>
</dbReference>
<evidence type="ECO:0000313" key="4">
    <source>
        <dbReference type="EMBL" id="CAG2192516.1"/>
    </source>
</evidence>
<sequence>MAANYCEPCTARGIKLTASQWCTECEEDLCSDCTEVHRVQKISRNHHLVEIDICCKEFWPKNHQACRNVISIDIASKNSKQSQSFLDSEEQLSFILETLEKLRQNFKDNGSRINQEETQILKQIKILKENIIKKLEALEETLSKQISEKKDKYLTSFKRQEKYIMDLVNSLKAEKEALEFIRDHGSDKQMFVSIHSSTPVLHEIENKVKQLSETFAETSLIFIQSNQKKQIADFGSIELKETPCSFPFVPYKQCQSQVPVVLNHQKTSFTHLYNINMKGRFLQGVSGLTVSDNNRLICCDVQKKGVYFCDENEYQIAVSTPYDPWDIASIPGTTTAVLSSRYEPFIQFIDLGTRRIFKHIEVKQSGGYVIAATKDNIFVGTEKEIQVLDIQNVLSGHFERTVSLKHGQGPIGNISVSSNGNICYSNNHKIFCTTSDGEFFSFLFVTFPSWTT</sequence>
<dbReference type="InterPro" id="IPR000315">
    <property type="entry name" value="Znf_B-box"/>
</dbReference>
<evidence type="ECO:0000313" key="5">
    <source>
        <dbReference type="Proteomes" id="UP000683360"/>
    </source>
</evidence>
<dbReference type="SUPFAM" id="SSF50969">
    <property type="entry name" value="YVTN repeat-like/Quinoprotein amine dehydrogenase"/>
    <property type="match status" value="1"/>
</dbReference>
<dbReference type="Proteomes" id="UP000683360">
    <property type="component" value="Unassembled WGS sequence"/>
</dbReference>
<dbReference type="EMBL" id="CAJPWZ010000404">
    <property type="protein sequence ID" value="CAG2192516.1"/>
    <property type="molecule type" value="Genomic_DNA"/>
</dbReference>
<keyword evidence="1" id="KW-0863">Zinc-finger</keyword>
<evidence type="ECO:0000256" key="1">
    <source>
        <dbReference type="PROSITE-ProRule" id="PRU00024"/>
    </source>
</evidence>
<evidence type="ECO:0000256" key="2">
    <source>
        <dbReference type="SAM" id="Coils"/>
    </source>
</evidence>
<dbReference type="PROSITE" id="PS50119">
    <property type="entry name" value="ZF_BBOX"/>
    <property type="match status" value="1"/>
</dbReference>
<feature type="coiled-coil region" evidence="2">
    <location>
        <begin position="96"/>
        <end position="152"/>
    </location>
</feature>